<name>A0A1F7W5Z8_9BACT</name>
<protein>
    <recommendedName>
        <fullName evidence="3">DUF721 domain-containing protein</fullName>
    </recommendedName>
</protein>
<gene>
    <name evidence="1" type="ORF">A2304_03655</name>
</gene>
<organism evidence="1 2">
    <name type="scientific">Candidatus Uhrbacteria bacterium RIFOXYB2_FULL_57_15</name>
    <dbReference type="NCBI Taxonomy" id="1802422"/>
    <lineage>
        <taxon>Bacteria</taxon>
        <taxon>Candidatus Uhriibacteriota</taxon>
    </lineage>
</organism>
<evidence type="ECO:0008006" key="3">
    <source>
        <dbReference type="Google" id="ProtNLM"/>
    </source>
</evidence>
<dbReference type="EMBL" id="MGFE01000022">
    <property type="protein sequence ID" value="OGL98180.1"/>
    <property type="molecule type" value="Genomic_DNA"/>
</dbReference>
<evidence type="ECO:0000313" key="1">
    <source>
        <dbReference type="EMBL" id="OGL98180.1"/>
    </source>
</evidence>
<dbReference type="Pfam" id="PF05258">
    <property type="entry name" value="DciA"/>
    <property type="match status" value="1"/>
</dbReference>
<dbReference type="Proteomes" id="UP000176501">
    <property type="component" value="Unassembled WGS sequence"/>
</dbReference>
<accession>A0A1F7W5Z8</accession>
<comment type="caution">
    <text evidence="1">The sequence shown here is derived from an EMBL/GenBank/DDBJ whole genome shotgun (WGS) entry which is preliminary data.</text>
</comment>
<dbReference type="InterPro" id="IPR007922">
    <property type="entry name" value="DciA-like"/>
</dbReference>
<evidence type="ECO:0000313" key="2">
    <source>
        <dbReference type="Proteomes" id="UP000176501"/>
    </source>
</evidence>
<sequence length="98" mass="10586">MESIKSLLDGMLQRHQITAQVTTARIIEATNESLVRILPHGRASDAVAISVRDGVILVHCRNSSAAELVSSRANAVLDTIKSTLPTAIVERIRTRIGT</sequence>
<dbReference type="AlphaFoldDB" id="A0A1F7W5Z8"/>
<proteinExistence type="predicted"/>
<reference evidence="1 2" key="1">
    <citation type="journal article" date="2016" name="Nat. Commun.">
        <title>Thousands of microbial genomes shed light on interconnected biogeochemical processes in an aquifer system.</title>
        <authorList>
            <person name="Anantharaman K."/>
            <person name="Brown C.T."/>
            <person name="Hug L.A."/>
            <person name="Sharon I."/>
            <person name="Castelle C.J."/>
            <person name="Probst A.J."/>
            <person name="Thomas B.C."/>
            <person name="Singh A."/>
            <person name="Wilkins M.J."/>
            <person name="Karaoz U."/>
            <person name="Brodie E.L."/>
            <person name="Williams K.H."/>
            <person name="Hubbard S.S."/>
            <person name="Banfield J.F."/>
        </authorList>
    </citation>
    <scope>NUCLEOTIDE SEQUENCE [LARGE SCALE GENOMIC DNA]</scope>
</reference>